<sequence length="72" mass="8195">MLQQLRSLAKVHFNSKKQPCEILVKSLEYISDLVCGQDVNITSLLKELAEQLSQTYTSVTGLYDAQDPYHNH</sequence>
<proteinExistence type="predicted"/>
<evidence type="ECO:0000313" key="1">
    <source>
        <dbReference type="EMBL" id="GFR11455.1"/>
    </source>
</evidence>
<name>A0A8X6LIW1_TRICU</name>
<organism evidence="1 2">
    <name type="scientific">Trichonephila clavata</name>
    <name type="common">Joro spider</name>
    <name type="synonym">Nephila clavata</name>
    <dbReference type="NCBI Taxonomy" id="2740835"/>
    <lineage>
        <taxon>Eukaryota</taxon>
        <taxon>Metazoa</taxon>
        <taxon>Ecdysozoa</taxon>
        <taxon>Arthropoda</taxon>
        <taxon>Chelicerata</taxon>
        <taxon>Arachnida</taxon>
        <taxon>Araneae</taxon>
        <taxon>Araneomorphae</taxon>
        <taxon>Entelegynae</taxon>
        <taxon>Araneoidea</taxon>
        <taxon>Nephilidae</taxon>
        <taxon>Trichonephila</taxon>
    </lineage>
</organism>
<gene>
    <name evidence="1" type="ORF">TNCT_72371</name>
</gene>
<comment type="caution">
    <text evidence="1">The sequence shown here is derived from an EMBL/GenBank/DDBJ whole genome shotgun (WGS) entry which is preliminary data.</text>
</comment>
<evidence type="ECO:0000313" key="2">
    <source>
        <dbReference type="Proteomes" id="UP000887116"/>
    </source>
</evidence>
<dbReference type="AlphaFoldDB" id="A0A8X6LIW1"/>
<reference evidence="1" key="1">
    <citation type="submission" date="2020-07" db="EMBL/GenBank/DDBJ databases">
        <title>Multicomponent nature underlies the extraordinary mechanical properties of spider dragline silk.</title>
        <authorList>
            <person name="Kono N."/>
            <person name="Nakamura H."/>
            <person name="Mori M."/>
            <person name="Yoshida Y."/>
            <person name="Ohtoshi R."/>
            <person name="Malay A.D."/>
            <person name="Moran D.A.P."/>
            <person name="Tomita M."/>
            <person name="Numata K."/>
            <person name="Arakawa K."/>
        </authorList>
    </citation>
    <scope>NUCLEOTIDE SEQUENCE</scope>
</reference>
<dbReference type="EMBL" id="BMAO01026666">
    <property type="protein sequence ID" value="GFR11455.1"/>
    <property type="molecule type" value="Genomic_DNA"/>
</dbReference>
<dbReference type="Proteomes" id="UP000887116">
    <property type="component" value="Unassembled WGS sequence"/>
</dbReference>
<protein>
    <submittedName>
        <fullName evidence="1">Uncharacterized protein</fullName>
    </submittedName>
</protein>
<keyword evidence="2" id="KW-1185">Reference proteome</keyword>
<accession>A0A8X6LIW1</accession>